<evidence type="ECO:0000313" key="15">
    <source>
        <dbReference type="Proteomes" id="UP000199114"/>
    </source>
</evidence>
<dbReference type="InterPro" id="IPR018247">
    <property type="entry name" value="EF_Hand_1_Ca_BS"/>
</dbReference>
<dbReference type="InterPro" id="IPR009784">
    <property type="entry name" value="DUF1349"/>
</dbReference>
<dbReference type="Gene3D" id="2.60.120.200">
    <property type="match status" value="1"/>
</dbReference>
<comment type="function">
    <text evidence="11">Pectinolytic enzyme consist of four classes of enzymes: pectin lyase, polygalacturonase, pectin methylesterase and rhamnogalacturonase. Among pectinolytic enzymes, pectin lyase is the most important in depolymerization of pectin, since it cleaves internal glycosidic bonds of highly methylated pectins. Favors pectate, the anion, over pectin, the methyl ester.</text>
</comment>
<dbReference type="Gene3D" id="2.60.40.10">
    <property type="entry name" value="Immunoglobulins"/>
    <property type="match status" value="2"/>
</dbReference>
<evidence type="ECO:0000256" key="8">
    <source>
        <dbReference type="ARBA" id="ARBA00023277"/>
    </source>
</evidence>
<feature type="compositionally biased region" description="Polar residues" evidence="12">
    <location>
        <begin position="459"/>
        <end position="470"/>
    </location>
</feature>
<dbReference type="GO" id="GO:0000272">
    <property type="term" value="P:polysaccharide catabolic process"/>
    <property type="evidence" value="ECO:0007669"/>
    <property type="project" value="UniProtKB-KW"/>
</dbReference>
<feature type="region of interest" description="Disordered" evidence="12">
    <location>
        <begin position="1209"/>
        <end position="1240"/>
    </location>
</feature>
<dbReference type="OrthoDB" id="18576at2157"/>
<gene>
    <name evidence="14" type="ORF">SAMN04489841_3758</name>
</gene>
<evidence type="ECO:0000256" key="9">
    <source>
        <dbReference type="ARBA" id="ARBA00023316"/>
    </source>
</evidence>
<dbReference type="SUPFAM" id="SSF51126">
    <property type="entry name" value="Pectin lyase-like"/>
    <property type="match status" value="2"/>
</dbReference>
<dbReference type="InterPro" id="IPR012334">
    <property type="entry name" value="Pectin_lyas_fold"/>
</dbReference>
<evidence type="ECO:0000256" key="5">
    <source>
        <dbReference type="ARBA" id="ARBA00022723"/>
    </source>
</evidence>
<keyword evidence="8" id="KW-0119">Carbohydrate metabolism</keyword>
<dbReference type="EMBL" id="FOFD01000005">
    <property type="protein sequence ID" value="SER39956.1"/>
    <property type="molecule type" value="Genomic_DNA"/>
</dbReference>
<evidence type="ECO:0000256" key="4">
    <source>
        <dbReference type="ARBA" id="ARBA00016512"/>
    </source>
</evidence>
<dbReference type="GO" id="GO:0030570">
    <property type="term" value="F:pectate lyase activity"/>
    <property type="evidence" value="ECO:0007669"/>
    <property type="project" value="UniProtKB-EC"/>
</dbReference>
<feature type="region of interest" description="Disordered" evidence="12">
    <location>
        <begin position="869"/>
        <end position="910"/>
    </location>
</feature>
<feature type="compositionally biased region" description="Polar residues" evidence="12">
    <location>
        <begin position="498"/>
        <end position="509"/>
    </location>
</feature>
<evidence type="ECO:0000256" key="12">
    <source>
        <dbReference type="SAM" id="MobiDB-lite"/>
    </source>
</evidence>
<keyword evidence="15" id="KW-1185">Reference proteome</keyword>
<feature type="compositionally biased region" description="Basic and acidic residues" evidence="12">
    <location>
        <begin position="1"/>
        <end position="24"/>
    </location>
</feature>
<evidence type="ECO:0000256" key="11">
    <source>
        <dbReference type="ARBA" id="ARBA00025679"/>
    </source>
</evidence>
<keyword evidence="6" id="KW-0325">Glycoprotein</keyword>
<dbReference type="CDD" id="cd00063">
    <property type="entry name" value="FN3"/>
    <property type="match status" value="2"/>
</dbReference>
<keyword evidence="9" id="KW-0961">Cell wall biogenesis/degradation</keyword>
<dbReference type="PROSITE" id="PS51318">
    <property type="entry name" value="TAT"/>
    <property type="match status" value="1"/>
</dbReference>
<dbReference type="EC" id="4.2.2.2" evidence="3"/>
<keyword evidence="7" id="KW-0456">Lyase</keyword>
<feature type="compositionally biased region" description="Basic and acidic residues" evidence="12">
    <location>
        <begin position="869"/>
        <end position="879"/>
    </location>
</feature>
<keyword evidence="5" id="KW-0479">Metal-binding</keyword>
<dbReference type="PANTHER" id="PTHR42970">
    <property type="entry name" value="PECTATE LYASE C-RELATED"/>
    <property type="match status" value="1"/>
</dbReference>
<proteinExistence type="inferred from homology"/>
<dbReference type="InterPro" id="IPR052063">
    <property type="entry name" value="Polysaccharide_Lyase_1"/>
</dbReference>
<dbReference type="GO" id="GO:0071555">
    <property type="term" value="P:cell wall organization"/>
    <property type="evidence" value="ECO:0007669"/>
    <property type="project" value="UniProtKB-KW"/>
</dbReference>
<feature type="region of interest" description="Disordered" evidence="12">
    <location>
        <begin position="528"/>
        <end position="563"/>
    </location>
</feature>
<dbReference type="Proteomes" id="UP000199114">
    <property type="component" value="Unassembled WGS sequence"/>
</dbReference>
<dbReference type="InterPro" id="IPR036116">
    <property type="entry name" value="FN3_sf"/>
</dbReference>
<feature type="compositionally biased region" description="Polar residues" evidence="12">
    <location>
        <begin position="1108"/>
        <end position="1128"/>
    </location>
</feature>
<feature type="region of interest" description="Disordered" evidence="12">
    <location>
        <begin position="1106"/>
        <end position="1141"/>
    </location>
</feature>
<organism evidence="14 15">
    <name type="scientific">Natrinema salaciae</name>
    <dbReference type="NCBI Taxonomy" id="1186196"/>
    <lineage>
        <taxon>Archaea</taxon>
        <taxon>Methanobacteriati</taxon>
        <taxon>Methanobacteriota</taxon>
        <taxon>Stenosarchaea group</taxon>
        <taxon>Halobacteria</taxon>
        <taxon>Halobacteriales</taxon>
        <taxon>Natrialbaceae</taxon>
        <taxon>Natrinema</taxon>
    </lineage>
</organism>
<feature type="region of interest" description="Disordered" evidence="12">
    <location>
        <begin position="927"/>
        <end position="949"/>
    </location>
</feature>
<evidence type="ECO:0000256" key="2">
    <source>
        <dbReference type="ARBA" id="ARBA00010980"/>
    </source>
</evidence>
<feature type="region of interest" description="Disordered" evidence="12">
    <location>
        <begin position="1"/>
        <end position="25"/>
    </location>
</feature>
<comment type="similarity">
    <text evidence="2">Belongs to the polysaccharide lyase 1 family.</text>
</comment>
<feature type="region of interest" description="Disordered" evidence="12">
    <location>
        <begin position="1016"/>
        <end position="1046"/>
    </location>
</feature>
<dbReference type="InterPro" id="IPR013783">
    <property type="entry name" value="Ig-like_fold"/>
</dbReference>
<feature type="region of interest" description="Disordered" evidence="12">
    <location>
        <begin position="495"/>
        <end position="514"/>
    </location>
</feature>
<feature type="compositionally biased region" description="Polar residues" evidence="12">
    <location>
        <begin position="931"/>
        <end position="949"/>
    </location>
</feature>
<dbReference type="InterPro" id="IPR006311">
    <property type="entry name" value="TAT_signal"/>
</dbReference>
<dbReference type="PROSITE" id="PS50853">
    <property type="entry name" value="FN3"/>
    <property type="match status" value="2"/>
</dbReference>
<dbReference type="SMART" id="SM00060">
    <property type="entry name" value="FN3"/>
    <property type="match status" value="2"/>
</dbReference>
<dbReference type="SUPFAM" id="SSF49265">
    <property type="entry name" value="Fibronectin type III"/>
    <property type="match status" value="2"/>
</dbReference>
<evidence type="ECO:0000256" key="3">
    <source>
        <dbReference type="ARBA" id="ARBA00012272"/>
    </source>
</evidence>
<evidence type="ECO:0000256" key="6">
    <source>
        <dbReference type="ARBA" id="ARBA00023180"/>
    </source>
</evidence>
<keyword evidence="10" id="KW-0624">Polysaccharide degradation</keyword>
<dbReference type="InterPro" id="IPR003961">
    <property type="entry name" value="FN3_dom"/>
</dbReference>
<evidence type="ECO:0000256" key="1">
    <source>
        <dbReference type="ARBA" id="ARBA00000695"/>
    </source>
</evidence>
<evidence type="ECO:0000259" key="13">
    <source>
        <dbReference type="PROSITE" id="PS50853"/>
    </source>
</evidence>
<feature type="compositionally biased region" description="Low complexity" evidence="12">
    <location>
        <begin position="1016"/>
        <end position="1027"/>
    </location>
</feature>
<dbReference type="GO" id="GO:0046872">
    <property type="term" value="F:metal ion binding"/>
    <property type="evidence" value="ECO:0007669"/>
    <property type="project" value="UniProtKB-KW"/>
</dbReference>
<dbReference type="PANTHER" id="PTHR42970:SF1">
    <property type="entry name" value="PECTATE LYASE C-RELATED"/>
    <property type="match status" value="1"/>
</dbReference>
<protein>
    <recommendedName>
        <fullName evidence="4">Probable pectate lyase C</fullName>
        <ecNumber evidence="3">4.2.2.2</ecNumber>
    </recommendedName>
</protein>
<evidence type="ECO:0000256" key="10">
    <source>
        <dbReference type="ARBA" id="ARBA00023326"/>
    </source>
</evidence>
<reference evidence="15" key="1">
    <citation type="submission" date="2016-10" db="EMBL/GenBank/DDBJ databases">
        <authorList>
            <person name="Varghese N."/>
            <person name="Submissions S."/>
        </authorList>
    </citation>
    <scope>NUCLEOTIDE SEQUENCE [LARGE SCALE GENOMIC DNA]</scope>
    <source>
        <strain evidence="15">DSM 25055</strain>
    </source>
</reference>
<feature type="region of interest" description="Disordered" evidence="12">
    <location>
        <begin position="437"/>
        <end position="488"/>
    </location>
</feature>
<feature type="domain" description="Fibronectin type-III" evidence="13">
    <location>
        <begin position="941"/>
        <end position="1029"/>
    </location>
</feature>
<sequence>MTREHNSRSEQRPSIDEDEHEHSTVDANLHRRSFVKAAGAGAILGGFGGSAMTGTVGAASSAHFGLDDGFADTSWLEEEDVQVLTVTEPTREALEEAFHASGPRVVVFETSGTIDLGGETLQITEDNCWVAGQTAPSPGITFTRGMVQVDASNCVVQHIRSRIGPGSDGNIQGNDAFNTADETTNNVVDHVTASWGTDECMSVGYDTDRTTYANCLIYEGLYDPYGDGSDHNYCTLVGDGADRVALLGNIWSKARNRIPRLKSDTRSVVVNNFTYFFDEASNTDSSAVTAWVGNKYTGTAATGEQIVEGSGTVYGEDNVTADPALDSDVDFVEPSTVGSPPLWPDGLEPMPSSEVESHNLTNAGARPADRTEHDRRIVQEIEDRAGNDRLDSPYDYWVPNPDAVGGYPELPENTHSLSPPSSGLREWLMEWAAQVEAGDGNVDPGDGTEDDTTAPSPPSNVQSPDQTASSVDLDWDGASDSGGSGLSHYVVSVDDRSQQVPADTTSATVSDLEPETTYDVAVRAVDEAGNESDAATTTVTTDEEDSTDGGTRGSHFAPEDGFADTDWFDDDVEVITISDLAYEPIQQAFETAGPRLIVFEESGVLDLDSQTLEISEPNCWVAGQTAPSPGVTFIDGFVQIDADNVVMEHVRCLRGDQSGGEGTDPMNSSDGTENVIFNHCTAFWGRDENLSVGYDSTDTTLANCMIAEGLEDPEENSNGTLVGDGAKNVAILGTVYAKNNDRNPRLKPDTETVVVNGLNFYHDKAIWISEGAEAAVVGNAYIHRFSFRDPIVFGDGSVHMDDNYVADPPLNGRPFSDVGTELDSPPLWPSGLEALPASQTEAHNLANAGARPAERIDQEAKIVQQIEDRWGSLDVDPNRDNAGFSDIPDSAAEAGGYPDHGGTTRTLDVPDSGLRQWLDEMAAQVEPDYDTGQSDTEAPTTPSGLTVTDSTLSSIEIDWEASTDAGGSGIWRYNVLVDGQQRTSVKPDATSTRLGGLESGVDYEIGVRAIDAAGNESETATVTASTESADEDRTGGAGPITVEGGGEDIWNASDEFHYYYGATTGDFDVAVRVDALENTDAYAKAGLMVRESLDADAANLMIRRRPDSTSVQWRPTTGAESTSLTSDAGESESEVDGGTTDHAWQRLVREGDTLRAYGSDNGQNWTLLASVSLSLATNVHVGLAVTSHASGTLTTAEFDSWSGLTLTDNQDVGDVDVSGSVTGEAPAGDDSTGDDGTSDDAIAVGQYEAQDTTGDGLYNDIDGDGKTTHSDVNALFDNLESEGVQDNPERFDFDENDRVGFTDVLELLRRI</sequence>
<dbReference type="Gene3D" id="2.160.20.10">
    <property type="entry name" value="Single-stranded right-handed beta-helix, Pectin lyase-like"/>
    <property type="match status" value="2"/>
</dbReference>
<dbReference type="Pfam" id="PF07081">
    <property type="entry name" value="DUF1349"/>
    <property type="match status" value="1"/>
</dbReference>
<dbReference type="PROSITE" id="PS00018">
    <property type="entry name" value="EF_HAND_1"/>
    <property type="match status" value="1"/>
</dbReference>
<evidence type="ECO:0000313" key="14">
    <source>
        <dbReference type="EMBL" id="SER39956.1"/>
    </source>
</evidence>
<evidence type="ECO:0000256" key="7">
    <source>
        <dbReference type="ARBA" id="ARBA00023239"/>
    </source>
</evidence>
<accession>A0A1H9NVE7</accession>
<name>A0A1H9NVE7_9EURY</name>
<dbReference type="Pfam" id="PF00041">
    <property type="entry name" value="fn3"/>
    <property type="match status" value="2"/>
</dbReference>
<feature type="domain" description="Fibronectin type-III" evidence="13">
    <location>
        <begin position="457"/>
        <end position="544"/>
    </location>
</feature>
<dbReference type="STRING" id="1186196.SAMN04489841_3758"/>
<dbReference type="InterPro" id="IPR011050">
    <property type="entry name" value="Pectin_lyase_fold/virulence"/>
</dbReference>
<comment type="catalytic activity">
    <reaction evidence="1">
        <text>Eliminative cleavage of (1-&gt;4)-alpha-D-galacturonan to give oligosaccharides with 4-deoxy-alpha-D-galact-4-enuronosyl groups at their non-reducing ends.</text>
        <dbReference type="EC" id="4.2.2.2"/>
    </reaction>
</comment>